<keyword evidence="7" id="KW-1185">Reference proteome</keyword>
<evidence type="ECO:0000256" key="2">
    <source>
        <dbReference type="ARBA" id="ARBA00010838"/>
    </source>
</evidence>
<dbReference type="PANTHER" id="PTHR10353">
    <property type="entry name" value="GLYCOSYL HYDROLASE"/>
    <property type="match status" value="1"/>
</dbReference>
<dbReference type="PANTHER" id="PTHR10353:SF29">
    <property type="entry name" value="BETA-GLUCOSIDASE 11"/>
    <property type="match status" value="1"/>
</dbReference>
<dbReference type="InterPro" id="IPR007941">
    <property type="entry name" value="DUF726"/>
</dbReference>
<reference evidence="6" key="2">
    <citation type="submission" date="2021-03" db="UniProtKB">
        <authorList>
            <consortium name="EnsemblPlants"/>
        </authorList>
    </citation>
    <scope>IDENTIFICATION</scope>
</reference>
<protein>
    <submittedName>
        <fullName evidence="6">Uncharacterized protein</fullName>
    </submittedName>
</protein>
<dbReference type="SUPFAM" id="SSF51445">
    <property type="entry name" value="(Trans)glycosidases"/>
    <property type="match status" value="1"/>
</dbReference>
<dbReference type="Pfam" id="PF05277">
    <property type="entry name" value="DUF726"/>
    <property type="match status" value="1"/>
</dbReference>
<accession>A0A803MSL4</accession>
<comment type="similarity">
    <text evidence="2">Belongs to the glycosyl hydrolase 1 family.</text>
</comment>
<keyword evidence="3" id="KW-0812">Transmembrane</keyword>
<dbReference type="AlphaFoldDB" id="A0A803MSL4"/>
<keyword evidence="4" id="KW-1133">Transmembrane helix</keyword>
<dbReference type="PRINTS" id="PR00131">
    <property type="entry name" value="GLHYDRLASE1"/>
</dbReference>
<evidence type="ECO:0000256" key="1">
    <source>
        <dbReference type="ARBA" id="ARBA00004141"/>
    </source>
</evidence>
<keyword evidence="5" id="KW-0472">Membrane</keyword>
<organism evidence="6 7">
    <name type="scientific">Chenopodium quinoa</name>
    <name type="common">Quinoa</name>
    <dbReference type="NCBI Taxonomy" id="63459"/>
    <lineage>
        <taxon>Eukaryota</taxon>
        <taxon>Viridiplantae</taxon>
        <taxon>Streptophyta</taxon>
        <taxon>Embryophyta</taxon>
        <taxon>Tracheophyta</taxon>
        <taxon>Spermatophyta</taxon>
        <taxon>Magnoliopsida</taxon>
        <taxon>eudicotyledons</taxon>
        <taxon>Gunneridae</taxon>
        <taxon>Pentapetalae</taxon>
        <taxon>Caryophyllales</taxon>
        <taxon>Chenopodiaceae</taxon>
        <taxon>Chenopodioideae</taxon>
        <taxon>Atripliceae</taxon>
        <taxon>Chenopodium</taxon>
    </lineage>
</organism>
<dbReference type="Gene3D" id="3.20.20.80">
    <property type="entry name" value="Glycosidases"/>
    <property type="match status" value="1"/>
</dbReference>
<dbReference type="Pfam" id="PF00232">
    <property type="entry name" value="Glyco_hydro_1"/>
    <property type="match status" value="1"/>
</dbReference>
<proteinExistence type="inferred from homology"/>
<evidence type="ECO:0000313" key="7">
    <source>
        <dbReference type="Proteomes" id="UP000596660"/>
    </source>
</evidence>
<evidence type="ECO:0000256" key="4">
    <source>
        <dbReference type="ARBA" id="ARBA00022989"/>
    </source>
</evidence>
<dbReference type="Proteomes" id="UP000596660">
    <property type="component" value="Unplaced"/>
</dbReference>
<evidence type="ECO:0000313" key="6">
    <source>
        <dbReference type="EnsemblPlants" id="AUR62034565-RA:cds"/>
    </source>
</evidence>
<comment type="subcellular location">
    <subcellularLocation>
        <location evidence="1">Membrane</location>
        <topology evidence="1">Multi-pass membrane protein</topology>
    </subcellularLocation>
</comment>
<reference evidence="6" key="1">
    <citation type="journal article" date="2017" name="Nature">
        <title>The genome of Chenopodium quinoa.</title>
        <authorList>
            <person name="Jarvis D.E."/>
            <person name="Ho Y.S."/>
            <person name="Lightfoot D.J."/>
            <person name="Schmoeckel S.M."/>
            <person name="Li B."/>
            <person name="Borm T.J.A."/>
            <person name="Ohyanagi H."/>
            <person name="Mineta K."/>
            <person name="Michell C.T."/>
            <person name="Saber N."/>
            <person name="Kharbatia N.M."/>
            <person name="Rupper R.R."/>
            <person name="Sharp A.R."/>
            <person name="Dally N."/>
            <person name="Boughton B.A."/>
            <person name="Woo Y.H."/>
            <person name="Gao G."/>
            <person name="Schijlen E.G.W.M."/>
            <person name="Guo X."/>
            <person name="Momin A.A."/>
            <person name="Negrao S."/>
            <person name="Al-Babili S."/>
            <person name="Gehring C."/>
            <person name="Roessner U."/>
            <person name="Jung C."/>
            <person name="Murphy K."/>
            <person name="Arold S.T."/>
            <person name="Gojobori T."/>
            <person name="van der Linden C.G."/>
            <person name="van Loo E.N."/>
            <person name="Jellen E.N."/>
            <person name="Maughan P.J."/>
            <person name="Tester M."/>
        </authorList>
    </citation>
    <scope>NUCLEOTIDE SEQUENCE [LARGE SCALE GENOMIC DNA]</scope>
    <source>
        <strain evidence="6">cv. PI 614886</strain>
    </source>
</reference>
<dbReference type="InterPro" id="IPR017853">
    <property type="entry name" value="GH"/>
</dbReference>
<dbReference type="EnsemblPlants" id="AUR62034565-RA">
    <property type="protein sequence ID" value="AUR62034565-RA:cds"/>
    <property type="gene ID" value="AUR62034565"/>
</dbReference>
<dbReference type="GO" id="GO:0005975">
    <property type="term" value="P:carbohydrate metabolic process"/>
    <property type="evidence" value="ECO:0007669"/>
    <property type="project" value="InterPro"/>
</dbReference>
<name>A0A803MSL4_CHEQI</name>
<dbReference type="Gramene" id="AUR62034565-RA">
    <property type="protein sequence ID" value="AUR62034565-RA:cds"/>
    <property type="gene ID" value="AUR62034565"/>
</dbReference>
<sequence length="820" mass="90045">MEVSILDSTQKYAASALFALALNQSQLHQCRLTSTLPCPDDEPIGAGMSAATSSVSDRPYLWIHEDSGLLLPVFKFMKVDDKAWDGLKETAGTSSQISHHVVSFLKLLCDGRALTSEVAAKELALSKLVDTMVSSMEARDATIVNYGEKLEDESLPRKSHTYEKPVESAESLSCPRKEALEVILACSLMDITKGEVEKRDDSDPWVKWKQGGMIGGAALAGGAVLAVSGGVVAPAIAQGLSTVAPTLGSLLPAIGTSGFAAAATAVGSVGGSIAIAASFGAAGAGLCGSKMATRIGNIEDFDFIAIGENHKKGHLAVGIMVSGLVFEEVDFVRPWESQNINLESLISQGLAGIQPVDGPGIENVGAWVDVTHIIEGHASYVDMTEHILKQLELDTYYPVWKDGKVEMEGAAFEDGRTPSILDTYNNPDGRGPVNPKAVEHYNNLINELVNNGIQPHVVLLHMDTPQALEDDYGSWLDQQIVKDFTTYADVCFREFGDRVLHWTTFNEPNIALLTGYDQGIIPPKRCSPPFGSCTRGNSTIEPYIAVHNTLLAHATVVDLYRKKYQEKQHGYIGINVFANWLIPETDTKEDILATHISSKFLVGWILDPLVFGDYPDIMKERAGSQLPSFTKYQSRLVKQSFDFIALNSYGTLVVKDDPSILLIQPRDVAADSGAGSHYGGHNEEALEHVLEFFKQEYGNPPIYIHESGYRMYHNSSLFDKPRVEFLNASIGSVLNAARNGSNVRGYFVWSLIDTLDMAGFEDWAFGLYYMDYRDPDLRRYPKFSAYWYTAFLKGRSFPYDGDFIEKFRNSTNVLEPLDYS</sequence>
<dbReference type="InterPro" id="IPR001360">
    <property type="entry name" value="Glyco_hydro_1"/>
</dbReference>
<evidence type="ECO:0000256" key="5">
    <source>
        <dbReference type="ARBA" id="ARBA00023136"/>
    </source>
</evidence>
<evidence type="ECO:0000256" key="3">
    <source>
        <dbReference type="ARBA" id="ARBA00022692"/>
    </source>
</evidence>
<dbReference type="GO" id="GO:0008422">
    <property type="term" value="F:beta-glucosidase activity"/>
    <property type="evidence" value="ECO:0007669"/>
    <property type="project" value="TreeGrafter"/>
</dbReference>
<dbReference type="GO" id="GO:0016020">
    <property type="term" value="C:membrane"/>
    <property type="evidence" value="ECO:0007669"/>
    <property type="project" value="UniProtKB-SubCell"/>
</dbReference>